<gene>
    <name evidence="2" type="ORF">CEUSTIGMA_g11297.t1</name>
</gene>
<sequence length="154" mass="16815">MTFETDSLAKSYEVDMLIESPKDYVMGGQMSIQNFLVALGDVLEAHHTTGPRKEEQSSVPSFQRFKAAHGTLITQCDMLLLKLSDKSTSRNGVPHSNGLVPADQQRMVTRHGAFPTSATAGNSHQEAGGLAYQEVGSRQYKEPQDIMVIDGETS</sequence>
<reference evidence="2 3" key="1">
    <citation type="submission" date="2017-08" db="EMBL/GenBank/DDBJ databases">
        <title>Acidophilic green algal genome provides insights into adaptation to an acidic environment.</title>
        <authorList>
            <person name="Hirooka S."/>
            <person name="Hirose Y."/>
            <person name="Kanesaki Y."/>
            <person name="Higuchi S."/>
            <person name="Fujiwara T."/>
            <person name="Onuma R."/>
            <person name="Era A."/>
            <person name="Ohbayashi R."/>
            <person name="Uzuka A."/>
            <person name="Nozaki H."/>
            <person name="Yoshikawa H."/>
            <person name="Miyagishima S.Y."/>
        </authorList>
    </citation>
    <scope>NUCLEOTIDE SEQUENCE [LARGE SCALE GENOMIC DNA]</scope>
    <source>
        <strain evidence="2 3">NIES-2499</strain>
    </source>
</reference>
<protein>
    <submittedName>
        <fullName evidence="2">Uncharacterized protein</fullName>
    </submittedName>
</protein>
<organism evidence="2 3">
    <name type="scientific">Chlamydomonas eustigma</name>
    <dbReference type="NCBI Taxonomy" id="1157962"/>
    <lineage>
        <taxon>Eukaryota</taxon>
        <taxon>Viridiplantae</taxon>
        <taxon>Chlorophyta</taxon>
        <taxon>core chlorophytes</taxon>
        <taxon>Chlorophyceae</taxon>
        <taxon>CS clade</taxon>
        <taxon>Chlamydomonadales</taxon>
        <taxon>Chlamydomonadaceae</taxon>
        <taxon>Chlamydomonas</taxon>
    </lineage>
</organism>
<evidence type="ECO:0000313" key="2">
    <source>
        <dbReference type="EMBL" id="GAX83872.1"/>
    </source>
</evidence>
<feature type="region of interest" description="Disordered" evidence="1">
    <location>
        <begin position="135"/>
        <end position="154"/>
    </location>
</feature>
<evidence type="ECO:0000256" key="1">
    <source>
        <dbReference type="SAM" id="MobiDB-lite"/>
    </source>
</evidence>
<comment type="caution">
    <text evidence="2">The sequence shown here is derived from an EMBL/GenBank/DDBJ whole genome shotgun (WGS) entry which is preliminary data.</text>
</comment>
<dbReference type="AlphaFoldDB" id="A0A250XLV1"/>
<dbReference type="EMBL" id="BEGY01000109">
    <property type="protein sequence ID" value="GAX83872.1"/>
    <property type="molecule type" value="Genomic_DNA"/>
</dbReference>
<keyword evidence="3" id="KW-1185">Reference proteome</keyword>
<accession>A0A250XLV1</accession>
<dbReference type="Proteomes" id="UP000232323">
    <property type="component" value="Unassembled WGS sequence"/>
</dbReference>
<proteinExistence type="predicted"/>
<evidence type="ECO:0000313" key="3">
    <source>
        <dbReference type="Proteomes" id="UP000232323"/>
    </source>
</evidence>
<name>A0A250XLV1_9CHLO</name>